<gene>
    <name evidence="1" type="ORF">HMPREF0388_1180</name>
</gene>
<accession>E6LZ93</accession>
<protein>
    <submittedName>
        <fullName evidence="1">Uncharacterized protein</fullName>
    </submittedName>
</protein>
<proteinExistence type="predicted"/>
<evidence type="ECO:0000313" key="2">
    <source>
        <dbReference type="Proteomes" id="UP000005573"/>
    </source>
</evidence>
<organism evidence="1 2">
    <name type="scientific">Mobiluncus curtisii ATCC 51333</name>
    <dbReference type="NCBI Taxonomy" id="887326"/>
    <lineage>
        <taxon>Bacteria</taxon>
        <taxon>Bacillati</taxon>
        <taxon>Actinomycetota</taxon>
        <taxon>Actinomycetes</taxon>
        <taxon>Actinomycetales</taxon>
        <taxon>Actinomycetaceae</taxon>
        <taxon>Mobiluncus</taxon>
    </lineage>
</organism>
<name>E6LZ93_9ACTO</name>
<sequence>MLQKIACDSPLFNLFGGAKFLDSDSHIETRAPSRRSLSNFEGFAHLDKAFEVDLVQI</sequence>
<reference evidence="1 2" key="1">
    <citation type="submission" date="2010-12" db="EMBL/GenBank/DDBJ databases">
        <authorList>
            <person name="Muzny D."/>
            <person name="Qin X."/>
            <person name="Deng J."/>
            <person name="Jiang H."/>
            <person name="Liu Y."/>
            <person name="Qu J."/>
            <person name="Song X.-Z."/>
            <person name="Zhang L."/>
            <person name="Thornton R."/>
            <person name="Coyle M."/>
            <person name="Francisco L."/>
            <person name="Jackson L."/>
            <person name="Javaid M."/>
            <person name="Korchina V."/>
            <person name="Kovar C."/>
            <person name="Mata R."/>
            <person name="Mathew T."/>
            <person name="Ngo R."/>
            <person name="Nguyen L."/>
            <person name="Nguyen N."/>
            <person name="Okwuonu G."/>
            <person name="Ongeri F."/>
            <person name="Pham C."/>
            <person name="Simmons D."/>
            <person name="Wilczek-Boney K."/>
            <person name="Hale W."/>
            <person name="Jakkamsetti A."/>
            <person name="Pham P."/>
            <person name="Ruth R."/>
            <person name="San Lucas F."/>
            <person name="Warren J."/>
            <person name="Zhang J."/>
            <person name="Zhao Z."/>
            <person name="Zhou C."/>
            <person name="Zhu D."/>
            <person name="Lee S."/>
            <person name="Bess C."/>
            <person name="Blankenburg K."/>
            <person name="Forbes L."/>
            <person name="Fu Q."/>
            <person name="Gubbala S."/>
            <person name="Hirani K."/>
            <person name="Jayaseelan J.C."/>
            <person name="Lara F."/>
            <person name="Munidasa M."/>
            <person name="Palculict T."/>
            <person name="Patil S."/>
            <person name="Pu L.-L."/>
            <person name="Saada N."/>
            <person name="Tang L."/>
            <person name="Weissenberger G."/>
            <person name="Zhu Y."/>
            <person name="Hemphill L."/>
            <person name="Shang Y."/>
            <person name="Youmans B."/>
            <person name="Ayvaz T."/>
            <person name="Ross M."/>
            <person name="Santibanez J."/>
            <person name="Aqrawi P."/>
            <person name="Gross S."/>
            <person name="Joshi V."/>
            <person name="Fowler G."/>
            <person name="Nazareth L."/>
            <person name="Reid J."/>
            <person name="Worley K."/>
            <person name="Petrosino J."/>
            <person name="Highlander S."/>
            <person name="Gibbs R."/>
        </authorList>
    </citation>
    <scope>NUCLEOTIDE SEQUENCE [LARGE SCALE GENOMIC DNA]</scope>
    <source>
        <strain evidence="1 2">ATCC 51333</strain>
    </source>
</reference>
<dbReference type="AlphaFoldDB" id="E6LZ93"/>
<dbReference type="Proteomes" id="UP000005573">
    <property type="component" value="Unassembled WGS sequence"/>
</dbReference>
<evidence type="ECO:0000313" key="1">
    <source>
        <dbReference type="EMBL" id="EFU79949.1"/>
    </source>
</evidence>
<dbReference type="EMBL" id="AEPY01000009">
    <property type="protein sequence ID" value="EFU79949.1"/>
    <property type="molecule type" value="Genomic_DNA"/>
</dbReference>
<comment type="caution">
    <text evidence="1">The sequence shown here is derived from an EMBL/GenBank/DDBJ whole genome shotgun (WGS) entry which is preliminary data.</text>
</comment>
<dbReference type="HOGENOM" id="CLU_2991755_0_0_11"/>